<protein>
    <submittedName>
        <fullName evidence="3">Uncharacterized protein</fullName>
    </submittedName>
</protein>
<dbReference type="Proteomes" id="UP000499080">
    <property type="component" value="Unassembled WGS sequence"/>
</dbReference>
<proteinExistence type="predicted"/>
<evidence type="ECO:0000256" key="2">
    <source>
        <dbReference type="SAM" id="MobiDB-lite"/>
    </source>
</evidence>
<feature type="region of interest" description="Disordered" evidence="2">
    <location>
        <begin position="1"/>
        <end position="32"/>
    </location>
</feature>
<sequence>MPDIYQRKKRINNKDRSKKQQASQNNAKAPLASEVVKSGSAQNVHRITSNLTEKEVVDNLKEIAIPLIGLIKIPGFGKNINNLHSVNQPDTDNLRELNARLAKEVIELRAEVTRLKCSLESYVKGDQPSRIDAITISSDPF</sequence>
<evidence type="ECO:0000256" key="1">
    <source>
        <dbReference type="SAM" id="Coils"/>
    </source>
</evidence>
<keyword evidence="4" id="KW-1185">Reference proteome</keyword>
<dbReference type="AlphaFoldDB" id="A0A4Y2G3N9"/>
<keyword evidence="1" id="KW-0175">Coiled coil</keyword>
<feature type="compositionally biased region" description="Basic residues" evidence="2">
    <location>
        <begin position="7"/>
        <end position="19"/>
    </location>
</feature>
<reference evidence="3 4" key="1">
    <citation type="journal article" date="2019" name="Sci. Rep.">
        <title>Orb-weaving spider Araneus ventricosus genome elucidates the spidroin gene catalogue.</title>
        <authorList>
            <person name="Kono N."/>
            <person name="Nakamura H."/>
            <person name="Ohtoshi R."/>
            <person name="Moran D.A.P."/>
            <person name="Shinohara A."/>
            <person name="Yoshida Y."/>
            <person name="Fujiwara M."/>
            <person name="Mori M."/>
            <person name="Tomita M."/>
            <person name="Arakawa K."/>
        </authorList>
    </citation>
    <scope>NUCLEOTIDE SEQUENCE [LARGE SCALE GENOMIC DNA]</scope>
</reference>
<name>A0A4Y2G3N9_ARAVE</name>
<gene>
    <name evidence="3" type="ORF">AVEN_78615_1</name>
</gene>
<comment type="caution">
    <text evidence="3">The sequence shown here is derived from an EMBL/GenBank/DDBJ whole genome shotgun (WGS) entry which is preliminary data.</text>
</comment>
<feature type="coiled-coil region" evidence="1">
    <location>
        <begin position="91"/>
        <end position="118"/>
    </location>
</feature>
<accession>A0A4Y2G3N9</accession>
<organism evidence="3 4">
    <name type="scientific">Araneus ventricosus</name>
    <name type="common">Orbweaver spider</name>
    <name type="synonym">Epeira ventricosa</name>
    <dbReference type="NCBI Taxonomy" id="182803"/>
    <lineage>
        <taxon>Eukaryota</taxon>
        <taxon>Metazoa</taxon>
        <taxon>Ecdysozoa</taxon>
        <taxon>Arthropoda</taxon>
        <taxon>Chelicerata</taxon>
        <taxon>Arachnida</taxon>
        <taxon>Araneae</taxon>
        <taxon>Araneomorphae</taxon>
        <taxon>Entelegynae</taxon>
        <taxon>Araneoidea</taxon>
        <taxon>Araneidae</taxon>
        <taxon>Araneus</taxon>
    </lineage>
</organism>
<dbReference type="EMBL" id="BGPR01001138">
    <property type="protein sequence ID" value="GBM46474.1"/>
    <property type="molecule type" value="Genomic_DNA"/>
</dbReference>
<evidence type="ECO:0000313" key="3">
    <source>
        <dbReference type="EMBL" id="GBM46474.1"/>
    </source>
</evidence>
<evidence type="ECO:0000313" key="4">
    <source>
        <dbReference type="Proteomes" id="UP000499080"/>
    </source>
</evidence>